<dbReference type="Gene3D" id="3.40.50.300">
    <property type="entry name" value="P-loop containing nucleotide triphosphate hydrolases"/>
    <property type="match status" value="2"/>
</dbReference>
<dbReference type="SMART" id="SM00487">
    <property type="entry name" value="DEXDc"/>
    <property type="match status" value="1"/>
</dbReference>
<organism evidence="9 10">
    <name type="scientific">Rothia dentocariosa</name>
    <dbReference type="NCBI Taxonomy" id="2047"/>
    <lineage>
        <taxon>Bacteria</taxon>
        <taxon>Bacillati</taxon>
        <taxon>Actinomycetota</taxon>
        <taxon>Actinomycetes</taxon>
        <taxon>Micrococcales</taxon>
        <taxon>Micrococcaceae</taxon>
        <taxon>Rothia</taxon>
    </lineage>
</organism>
<dbReference type="PANTHER" id="PTHR12131:SF1">
    <property type="entry name" value="ATP-DEPENDENT RNA HELICASE SUPV3L1, MITOCHONDRIAL-RELATED"/>
    <property type="match status" value="1"/>
</dbReference>
<keyword evidence="3 9" id="KW-0347">Helicase</keyword>
<evidence type="ECO:0000256" key="6">
    <source>
        <dbReference type="SAM" id="MobiDB-lite"/>
    </source>
</evidence>
<keyword evidence="4" id="KW-0067">ATP-binding</keyword>
<dbReference type="SUPFAM" id="SSF52540">
    <property type="entry name" value="P-loop containing nucleoside triphosphate hydrolases"/>
    <property type="match status" value="1"/>
</dbReference>
<dbReference type="Pfam" id="PF26090">
    <property type="entry name" value="SH3_HelY"/>
    <property type="match status" value="1"/>
</dbReference>
<dbReference type="Proteomes" id="UP000219947">
    <property type="component" value="Unassembled WGS sequence"/>
</dbReference>
<name>A0A2A8D7A5_9MICC</name>
<comment type="caution">
    <text evidence="9">The sequence shown here is derived from an EMBL/GenBank/DDBJ whole genome shotgun (WGS) entry which is preliminary data.</text>
</comment>
<dbReference type="InterPro" id="IPR027417">
    <property type="entry name" value="P-loop_NTPase"/>
</dbReference>
<dbReference type="GO" id="GO:0003676">
    <property type="term" value="F:nucleic acid binding"/>
    <property type="evidence" value="ECO:0007669"/>
    <property type="project" value="InterPro"/>
</dbReference>
<dbReference type="Pfam" id="PF08148">
    <property type="entry name" value="DSHCT"/>
    <property type="match status" value="1"/>
</dbReference>
<keyword evidence="1" id="KW-0547">Nucleotide-binding</keyword>
<accession>A0A2A8D7A5</accession>
<gene>
    <name evidence="9" type="ORF">CRM92_01645</name>
</gene>
<dbReference type="Pfam" id="PF21408">
    <property type="entry name" value="MTR4-like_stalk"/>
    <property type="match status" value="1"/>
</dbReference>
<dbReference type="Gene3D" id="1.10.3380.30">
    <property type="match status" value="1"/>
</dbReference>
<feature type="compositionally biased region" description="Basic residues" evidence="6">
    <location>
        <begin position="280"/>
        <end position="306"/>
    </location>
</feature>
<evidence type="ECO:0000313" key="10">
    <source>
        <dbReference type="Proteomes" id="UP000219947"/>
    </source>
</evidence>
<evidence type="ECO:0000259" key="8">
    <source>
        <dbReference type="PROSITE" id="PS51194"/>
    </source>
</evidence>
<dbReference type="GO" id="GO:0004386">
    <property type="term" value="F:helicase activity"/>
    <property type="evidence" value="ECO:0007669"/>
    <property type="project" value="UniProtKB-KW"/>
</dbReference>
<evidence type="ECO:0000259" key="7">
    <source>
        <dbReference type="PROSITE" id="PS51192"/>
    </source>
</evidence>
<keyword evidence="10" id="KW-1185">Reference proteome</keyword>
<feature type="domain" description="Helicase ATP-binding" evidence="7">
    <location>
        <begin position="55"/>
        <end position="213"/>
    </location>
</feature>
<feature type="compositionally biased region" description="Polar residues" evidence="6">
    <location>
        <begin position="1"/>
        <end position="24"/>
    </location>
</feature>
<dbReference type="InterPro" id="IPR058621">
    <property type="entry name" value="SH3_HelY"/>
</dbReference>
<dbReference type="InterPro" id="IPR048392">
    <property type="entry name" value="MTR4-like_stalk"/>
</dbReference>
<proteinExistence type="predicted"/>
<sequence length="973" mass="109423">MAENPQETTHGSNDRPSYSAQYQEAQERNAHAKTALGKFEKTLGFPLDSFQRQACQSVEAGHAVLVAAPTGAGKTVVGEFGIYLALQTGTKAFYTTPIKALSNQKYHDFVREYGEESVGLLTGDTSINTEAPIVVMTTEVLRNMLYAESTTLIGLGYVIMDEVHYLADRFRGAVWEEAIIHLPEHVTVISLSATVSNVEEFGAWLDTVRGDTDVILSEHRPVPLWQHLMVGNRVIDLFVPDETSQKEASPTKRRKNHTKSPRNAPAGLRINPLLKQLRPGFRRHTPRHNAPKRERFRRGRNRHDKHTHALERSRHKTFTQDTDVLRPHRISRPEMAHILDKQGLLPAICFIFSRAACDDAVTQCVNANIVLTTEEQEQTIRAYIAETTAHLDNRDLHALGYYEWRDGLIRGVAAHHAGLLPLFKEVVETLFAQGLIKLVFATETLALGINMPARTVILEKLTKFNGETHVDITPGEYTQLTGRAGRRGIDLEGHAVVLWRPGLVPEQVATLASTRTYPLNSSFRPTYNMAANLIAAYGAERTRKILESSFAQFQADKSVVGTAARVRKNENALEGYRDSMQCHLGDFTEYMRLRQNIKDLEKKTRKANQQHARAQTHQSIQELMPGDIIHIPHGRSRGYAIVITRAESNTDPRIGILTEDNQQRTASARDFTGLIEPVSYIKIPKKITLKTPKERRDAVSRMRQALIDERPPRKLGNTPIATRHNDAQEKLDTLRTQLRNHPCHGCSDRETHARWAERWRKLNAETEGLRRQITRRTNTIAQVFNRIAKLLTEYGYVTADSHNGLKLTTRGEALRKLYGEKDLLTSICLEKGFLTDLDPAAIAATIAALTYQGKKETIEILPRYPHPSLQAPIATINRELARLNAHEERHKLDQTPPCDLGLVTPIYRWARGMHLAKALEDTDLAAGDFVRWAKQVIDALDQIAHIPTISPNLRASCEKAIALIRRGVVALDS</sequence>
<dbReference type="GO" id="GO:0070478">
    <property type="term" value="P:nuclear-transcribed mRNA catabolic process, 3'-5' exonucleolytic nonsense-mediated decay"/>
    <property type="evidence" value="ECO:0007669"/>
    <property type="project" value="TreeGrafter"/>
</dbReference>
<dbReference type="SMART" id="SM00490">
    <property type="entry name" value="HELICc"/>
    <property type="match status" value="1"/>
</dbReference>
<keyword evidence="2" id="KW-0378">Hydrolase</keyword>
<dbReference type="GO" id="GO:0005524">
    <property type="term" value="F:ATP binding"/>
    <property type="evidence" value="ECO:0007669"/>
    <property type="project" value="UniProtKB-KW"/>
</dbReference>
<evidence type="ECO:0000256" key="1">
    <source>
        <dbReference type="ARBA" id="ARBA00022741"/>
    </source>
</evidence>
<dbReference type="Pfam" id="PF00270">
    <property type="entry name" value="DEAD"/>
    <property type="match status" value="1"/>
</dbReference>
<dbReference type="InterPro" id="IPR050699">
    <property type="entry name" value="RNA-DNA_Helicase"/>
</dbReference>
<feature type="compositionally biased region" description="Basic residues" evidence="6">
    <location>
        <begin position="251"/>
        <end position="260"/>
    </location>
</feature>
<dbReference type="InterPro" id="IPR001650">
    <property type="entry name" value="Helicase_C-like"/>
</dbReference>
<dbReference type="InterPro" id="IPR014001">
    <property type="entry name" value="Helicase_ATP-bd"/>
</dbReference>
<dbReference type="PROSITE" id="PS51192">
    <property type="entry name" value="HELICASE_ATP_BIND_1"/>
    <property type="match status" value="1"/>
</dbReference>
<dbReference type="CDD" id="cd18795">
    <property type="entry name" value="SF2_C_Ski2"/>
    <property type="match status" value="1"/>
</dbReference>
<dbReference type="EMBL" id="PDEV01000001">
    <property type="protein sequence ID" value="PEN16770.1"/>
    <property type="molecule type" value="Genomic_DNA"/>
</dbReference>
<reference evidence="9" key="1">
    <citation type="submission" date="2017-10" db="EMBL/GenBank/DDBJ databases">
        <title>Kefir isolates.</title>
        <authorList>
            <person name="Kim Y."/>
            <person name="Blasche S."/>
        </authorList>
    </citation>
    <scope>NUCLEOTIDE SEQUENCE [LARGE SCALE GENOMIC DNA]</scope>
    <source>
        <strain evidence="9">OG2-2</strain>
    </source>
</reference>
<dbReference type="PROSITE" id="PS51194">
    <property type="entry name" value="HELICASE_CTER"/>
    <property type="match status" value="1"/>
</dbReference>
<dbReference type="Pfam" id="PF00271">
    <property type="entry name" value="Helicase_C"/>
    <property type="match status" value="1"/>
</dbReference>
<dbReference type="RefSeq" id="WP_098042217.1">
    <property type="nucleotide sequence ID" value="NZ_JAOVAQ010000001.1"/>
</dbReference>
<evidence type="ECO:0000256" key="3">
    <source>
        <dbReference type="ARBA" id="ARBA00022806"/>
    </source>
</evidence>
<dbReference type="InterPro" id="IPR012961">
    <property type="entry name" value="Ski2/MTR4_C"/>
</dbReference>
<dbReference type="FunFam" id="3.40.50.300:FF:000190">
    <property type="entry name" value="ATP-dependent RNA helicase"/>
    <property type="match status" value="1"/>
</dbReference>
<evidence type="ECO:0000256" key="2">
    <source>
        <dbReference type="ARBA" id="ARBA00022801"/>
    </source>
</evidence>
<dbReference type="SMART" id="SM01142">
    <property type="entry name" value="DSHCT"/>
    <property type="match status" value="1"/>
</dbReference>
<feature type="region of interest" description="Disordered" evidence="6">
    <location>
        <begin position="241"/>
        <end position="310"/>
    </location>
</feature>
<dbReference type="InterPro" id="IPR011545">
    <property type="entry name" value="DEAD/DEAH_box_helicase_dom"/>
</dbReference>
<feature type="coiled-coil region" evidence="5">
    <location>
        <begin position="590"/>
        <end position="617"/>
    </location>
</feature>
<evidence type="ECO:0000256" key="4">
    <source>
        <dbReference type="ARBA" id="ARBA00022840"/>
    </source>
</evidence>
<dbReference type="GO" id="GO:0055087">
    <property type="term" value="C:Ski complex"/>
    <property type="evidence" value="ECO:0007669"/>
    <property type="project" value="TreeGrafter"/>
</dbReference>
<feature type="region of interest" description="Disordered" evidence="6">
    <location>
        <begin position="1"/>
        <end position="30"/>
    </location>
</feature>
<evidence type="ECO:0000313" key="9">
    <source>
        <dbReference type="EMBL" id="PEN16770.1"/>
    </source>
</evidence>
<dbReference type="PANTHER" id="PTHR12131">
    <property type="entry name" value="ATP-DEPENDENT RNA AND DNA HELICASE"/>
    <property type="match status" value="1"/>
</dbReference>
<dbReference type="AlphaFoldDB" id="A0A2A8D7A5"/>
<dbReference type="GO" id="GO:0016787">
    <property type="term" value="F:hydrolase activity"/>
    <property type="evidence" value="ECO:0007669"/>
    <property type="project" value="UniProtKB-KW"/>
</dbReference>
<protein>
    <submittedName>
        <fullName evidence="9">RNA helicase</fullName>
    </submittedName>
</protein>
<feature type="domain" description="Helicase C-terminal" evidence="8">
    <location>
        <begin position="364"/>
        <end position="534"/>
    </location>
</feature>
<keyword evidence="5" id="KW-0175">Coiled coil</keyword>
<evidence type="ECO:0000256" key="5">
    <source>
        <dbReference type="SAM" id="Coils"/>
    </source>
</evidence>